<evidence type="ECO:0000256" key="1">
    <source>
        <dbReference type="ARBA" id="ARBA00004370"/>
    </source>
</evidence>
<organism evidence="10 11">
    <name type="scientific">Coraliomargarita akajimensis (strain DSM 45221 / IAM 15411 / JCM 23193 / KCTC 12865 / 04OKA010-24)</name>
    <dbReference type="NCBI Taxonomy" id="583355"/>
    <lineage>
        <taxon>Bacteria</taxon>
        <taxon>Pseudomonadati</taxon>
        <taxon>Verrucomicrobiota</taxon>
        <taxon>Opitutia</taxon>
        <taxon>Puniceicoccales</taxon>
        <taxon>Coraliomargaritaceae</taxon>
        <taxon>Coraliomargarita</taxon>
    </lineage>
</organism>
<feature type="domain" description="Type II/III secretion system secretin-like" evidence="8">
    <location>
        <begin position="476"/>
        <end position="650"/>
    </location>
</feature>
<keyword evidence="3" id="KW-0472">Membrane</keyword>
<dbReference type="Pfam" id="PF03958">
    <property type="entry name" value="Secretin_N"/>
    <property type="match status" value="2"/>
</dbReference>
<evidence type="ECO:0000313" key="10">
    <source>
        <dbReference type="EMBL" id="ADE54661.1"/>
    </source>
</evidence>
<dbReference type="HOGENOM" id="CLU_006756_1_0_0"/>
<dbReference type="PANTHER" id="PTHR30332">
    <property type="entry name" value="PROBABLE GENERAL SECRETION PATHWAY PROTEIN D"/>
    <property type="match status" value="1"/>
</dbReference>
<dbReference type="EMBL" id="CP001998">
    <property type="protein sequence ID" value="ADE54661.1"/>
    <property type="molecule type" value="Genomic_DNA"/>
</dbReference>
<feature type="region of interest" description="Disordered" evidence="6">
    <location>
        <begin position="683"/>
        <end position="709"/>
    </location>
</feature>
<evidence type="ECO:0000256" key="2">
    <source>
        <dbReference type="ARBA" id="ARBA00022729"/>
    </source>
</evidence>
<accession>D5EJR2</accession>
<dbReference type="InterPro" id="IPR050810">
    <property type="entry name" value="Bact_Secretion_Sys_Channel"/>
</dbReference>
<gene>
    <name evidence="10" type="ordered locus">Caka_1642</name>
</gene>
<dbReference type="GO" id="GO:0015627">
    <property type="term" value="C:type II protein secretion system complex"/>
    <property type="evidence" value="ECO:0007669"/>
    <property type="project" value="TreeGrafter"/>
</dbReference>
<feature type="region of interest" description="Disordered" evidence="6">
    <location>
        <begin position="558"/>
        <end position="578"/>
    </location>
</feature>
<dbReference type="STRING" id="583355.Caka_1642"/>
<evidence type="ECO:0000256" key="7">
    <source>
        <dbReference type="SAM" id="SignalP"/>
    </source>
</evidence>
<evidence type="ECO:0000259" key="8">
    <source>
        <dbReference type="Pfam" id="PF00263"/>
    </source>
</evidence>
<comment type="similarity">
    <text evidence="4">Belongs to the bacterial secretin family.</text>
</comment>
<dbReference type="GO" id="GO:0009279">
    <property type="term" value="C:cell outer membrane"/>
    <property type="evidence" value="ECO:0007669"/>
    <property type="project" value="UniProtKB-SubCell"/>
</dbReference>
<feature type="region of interest" description="Disordered" evidence="6">
    <location>
        <begin position="311"/>
        <end position="362"/>
    </location>
</feature>
<feature type="compositionally biased region" description="Polar residues" evidence="6">
    <location>
        <begin position="558"/>
        <end position="577"/>
    </location>
</feature>
<keyword evidence="11" id="KW-1185">Reference proteome</keyword>
<dbReference type="InterPro" id="IPR005644">
    <property type="entry name" value="NolW-like"/>
</dbReference>
<comment type="subcellular location">
    <subcellularLocation>
        <location evidence="5">Cell outer membrane</location>
    </subcellularLocation>
    <subcellularLocation>
        <location evidence="1">Membrane</location>
    </subcellularLocation>
</comment>
<evidence type="ECO:0000256" key="5">
    <source>
        <dbReference type="RuleBase" id="RU004004"/>
    </source>
</evidence>
<evidence type="ECO:0000256" key="6">
    <source>
        <dbReference type="SAM" id="MobiDB-lite"/>
    </source>
</evidence>
<keyword evidence="5" id="KW-0813">Transport</keyword>
<evidence type="ECO:0000313" key="11">
    <source>
        <dbReference type="Proteomes" id="UP000000925"/>
    </source>
</evidence>
<dbReference type="PRINTS" id="PR00811">
    <property type="entry name" value="BCTERIALGSPD"/>
</dbReference>
<dbReference type="InterPro" id="IPR004846">
    <property type="entry name" value="T2SS/T3SS_dom"/>
</dbReference>
<dbReference type="Gene3D" id="3.30.1370.120">
    <property type="match status" value="3"/>
</dbReference>
<feature type="compositionally biased region" description="Basic and acidic residues" evidence="6">
    <location>
        <begin position="689"/>
        <end position="703"/>
    </location>
</feature>
<dbReference type="InterPro" id="IPR001775">
    <property type="entry name" value="GspD/PilQ"/>
</dbReference>
<feature type="chain" id="PRO_5003071230" evidence="7">
    <location>
        <begin position="25"/>
        <end position="709"/>
    </location>
</feature>
<dbReference type="GO" id="GO:0009306">
    <property type="term" value="P:protein secretion"/>
    <property type="evidence" value="ECO:0007669"/>
    <property type="project" value="InterPro"/>
</dbReference>
<feature type="domain" description="NolW-like" evidence="9">
    <location>
        <begin position="290"/>
        <end position="406"/>
    </location>
</feature>
<dbReference type="InterPro" id="IPR038591">
    <property type="entry name" value="NolW-like_sf"/>
</dbReference>
<proteinExistence type="inferred from homology"/>
<feature type="compositionally biased region" description="Low complexity" evidence="6">
    <location>
        <begin position="339"/>
        <end position="355"/>
    </location>
</feature>
<dbReference type="Proteomes" id="UP000000925">
    <property type="component" value="Chromosome"/>
</dbReference>
<evidence type="ECO:0000259" key="9">
    <source>
        <dbReference type="Pfam" id="PF03958"/>
    </source>
</evidence>
<dbReference type="AlphaFoldDB" id="D5EJR2"/>
<dbReference type="OrthoDB" id="9766211at2"/>
<evidence type="ECO:0000256" key="4">
    <source>
        <dbReference type="RuleBase" id="RU004003"/>
    </source>
</evidence>
<dbReference type="PANTHER" id="PTHR30332:SF24">
    <property type="entry name" value="SECRETIN GSPD-RELATED"/>
    <property type="match status" value="1"/>
</dbReference>
<feature type="compositionally biased region" description="Polar residues" evidence="6">
    <location>
        <begin position="324"/>
        <end position="335"/>
    </location>
</feature>
<feature type="domain" description="NolW-like" evidence="9">
    <location>
        <begin position="218"/>
        <end position="284"/>
    </location>
</feature>
<reference evidence="10 11" key="1">
    <citation type="journal article" date="2010" name="Stand. Genomic Sci.">
        <title>Complete genome sequence of Coraliomargarita akajimensis type strain (04OKA010-24).</title>
        <authorList>
            <person name="Mavromatis K."/>
            <person name="Abt B."/>
            <person name="Brambilla E."/>
            <person name="Lapidus A."/>
            <person name="Copeland A."/>
            <person name="Deshpande S."/>
            <person name="Nolan M."/>
            <person name="Lucas S."/>
            <person name="Tice H."/>
            <person name="Cheng J.F."/>
            <person name="Han C."/>
            <person name="Detter J.C."/>
            <person name="Woyke T."/>
            <person name="Goodwin L."/>
            <person name="Pitluck S."/>
            <person name="Held B."/>
            <person name="Brettin T."/>
            <person name="Tapia R."/>
            <person name="Ivanova N."/>
            <person name="Mikhailova N."/>
            <person name="Pati A."/>
            <person name="Liolios K."/>
            <person name="Chen A."/>
            <person name="Palaniappan K."/>
            <person name="Land M."/>
            <person name="Hauser L."/>
            <person name="Chang Y.J."/>
            <person name="Jeffries C.D."/>
            <person name="Rohde M."/>
            <person name="Goker M."/>
            <person name="Bristow J."/>
            <person name="Eisen J.A."/>
            <person name="Markowitz V."/>
            <person name="Hugenholtz P."/>
            <person name="Klenk H.P."/>
            <person name="Kyrpides N.C."/>
        </authorList>
    </citation>
    <scope>NUCLEOTIDE SEQUENCE [LARGE SCALE GENOMIC DNA]</scope>
    <source>
        <strain evidence="11">DSM 45221 / IAM 15411 / JCM 23193 / KCTC 12865</strain>
    </source>
</reference>
<feature type="signal peptide" evidence="7">
    <location>
        <begin position="1"/>
        <end position="24"/>
    </location>
</feature>
<protein>
    <submittedName>
        <fullName evidence="10">Type II and III secretion system protein</fullName>
    </submittedName>
</protein>
<dbReference type="PROSITE" id="PS51257">
    <property type="entry name" value="PROKAR_LIPOPROTEIN"/>
    <property type="match status" value="1"/>
</dbReference>
<name>D5EJR2_CORAD</name>
<sequence length="709" mass="77062">MKSKQSKCLLALLLSLACWSTASAQLTQPSQPSVRPAELQAVKPGEMVDELILVDMGPHQVLELLETLTGKIILRRQDIPAVKINFNSRGPLTQSEAVLALESLLTLNSIMLTDMGGKFMKAVPATEVNRHVPEMLSGSTLELSASQQIYAKLFKLNYLNAQETSGTMISNLVSQNSSFVVFEKANAILITDALINLQRIEAMLKEADYPQNIREDIQFVKLSFIQAGEMQDRLDNLIKGPLKTYLEGSTSVTADERTNQLIIITHPENMKVIQQVIDSIDIDAAPLTGSEVFPLRQAKAEEVVPIIENIISGQEEGREDDSKVSLNNGQNNAPSGGTPAAPALQAPAPAAPTAPSGSESNSSLQFSQFVGLSADERTNSIVAYGTTNDLRTLKELIDKIDIPLPQVRIEVIITEVTLTENQASGLSSFAATFNDRPDITNLPVQGTGPVGLGLDNFNISSQIGDFAISAVLDLAEDDDNVKILSTPSIVVSHNEEGKINVSQSRPIETGTTTNTTSETVTNQIEYRDVGIQLTVTPLIGADGSVTMTIEQTVDTIFSESSTTNTGDEDGTTSSVDTNPVIGVREANSTITVNDREVIILGGLQENQREVSRTYFPIIGRMPLIGDLLSGKQIEYNRTELIIFVRPTILRNPQAATELTEKALEILGEGERVREYLDTHTTGEIYMEGSKYEPEFDDSISKDDDTPEEQ</sequence>
<keyword evidence="2 7" id="KW-0732">Signal</keyword>
<evidence type="ECO:0000256" key="3">
    <source>
        <dbReference type="ARBA" id="ARBA00023136"/>
    </source>
</evidence>
<dbReference type="KEGG" id="caa:Caka_1642"/>
<dbReference type="Pfam" id="PF00263">
    <property type="entry name" value="Secretin"/>
    <property type="match status" value="1"/>
</dbReference>
<dbReference type="eggNOG" id="COG1450">
    <property type="taxonomic scope" value="Bacteria"/>
</dbReference>
<dbReference type="RefSeq" id="WP_013043383.1">
    <property type="nucleotide sequence ID" value="NC_014008.1"/>
</dbReference>